<evidence type="ECO:0000256" key="7">
    <source>
        <dbReference type="HAMAP-Rule" id="MF_00114"/>
    </source>
</evidence>
<comment type="subcellular location">
    <subcellularLocation>
        <location evidence="7">Cytoplasm</location>
    </subcellularLocation>
</comment>
<dbReference type="SMART" id="SM01133">
    <property type="entry name" value="DeoC"/>
    <property type="match status" value="1"/>
</dbReference>
<reference evidence="8" key="1">
    <citation type="submission" date="2022-11" db="EMBL/GenBank/DDBJ databases">
        <title>The characterization of three novel Bacteroidetes species and genomic analysis of their roles in tidal elemental geochemical cycles.</title>
        <authorList>
            <person name="Ma K.-J."/>
        </authorList>
    </citation>
    <scope>NUCLEOTIDE SEQUENCE</scope>
    <source>
        <strain evidence="8">M415</strain>
    </source>
</reference>
<dbReference type="PANTHER" id="PTHR10889:SF1">
    <property type="entry name" value="DEOXYRIBOSE-PHOSPHATE ALDOLASE"/>
    <property type="match status" value="1"/>
</dbReference>
<accession>A0AAE3MKL6</accession>
<dbReference type="EC" id="4.1.2.4" evidence="7"/>
<sequence length="217" mass="23520">MLPLEKYIDHTLLKATATPSDIESLCEEALYYGFYAVCVNSTYLPLAREVLDGSQVRKAAVIGFPLGATATPIKLAEAEYCLSNGADELDMVINIGRFKSGHYSAVREEISKIKSLMGNGQELKVIIETCYLSEEEIQTASRLVVEAGGDFVKTSTGFGSRGASPEDISLIREIVGNRCKIKASGGIRDRKTALMYIEQGVHRIGASAGVAMMKTKE</sequence>
<keyword evidence="3 7" id="KW-0456">Lyase</keyword>
<dbReference type="HAMAP" id="MF_00114">
    <property type="entry name" value="DeoC_type1"/>
    <property type="match status" value="1"/>
</dbReference>
<evidence type="ECO:0000256" key="6">
    <source>
        <dbReference type="ARBA" id="ARBA00056337"/>
    </source>
</evidence>
<dbReference type="EMBL" id="JAPFQP010000001">
    <property type="protein sequence ID" value="MCX2718943.1"/>
    <property type="molecule type" value="Genomic_DNA"/>
</dbReference>
<proteinExistence type="inferred from homology"/>
<dbReference type="SUPFAM" id="SSF51569">
    <property type="entry name" value="Aldolase"/>
    <property type="match status" value="1"/>
</dbReference>
<comment type="caution">
    <text evidence="8">The sequence shown here is derived from an EMBL/GenBank/DDBJ whole genome shotgun (WGS) entry which is preliminary data.</text>
</comment>
<organism evidence="8 9">
    <name type="scientific">Lentiprolixibacter aurantiacus</name>
    <dbReference type="NCBI Taxonomy" id="2993939"/>
    <lineage>
        <taxon>Bacteria</taxon>
        <taxon>Pseudomonadati</taxon>
        <taxon>Bacteroidota</taxon>
        <taxon>Flavobacteriia</taxon>
        <taxon>Flavobacteriales</taxon>
        <taxon>Flavobacteriaceae</taxon>
        <taxon>Lentiprolixibacter</taxon>
    </lineage>
</organism>
<evidence type="ECO:0000313" key="9">
    <source>
        <dbReference type="Proteomes" id="UP001207116"/>
    </source>
</evidence>
<evidence type="ECO:0000256" key="1">
    <source>
        <dbReference type="ARBA" id="ARBA00010936"/>
    </source>
</evidence>
<dbReference type="InterPro" id="IPR011343">
    <property type="entry name" value="DeoC"/>
</dbReference>
<evidence type="ECO:0000256" key="5">
    <source>
        <dbReference type="ARBA" id="ARBA00048791"/>
    </source>
</evidence>
<dbReference type="InterPro" id="IPR013785">
    <property type="entry name" value="Aldolase_TIM"/>
</dbReference>
<dbReference type="FunFam" id="3.20.20.70:FF:000044">
    <property type="entry name" value="Deoxyribose-phosphate aldolase"/>
    <property type="match status" value="1"/>
</dbReference>
<evidence type="ECO:0000256" key="3">
    <source>
        <dbReference type="ARBA" id="ARBA00023239"/>
    </source>
</evidence>
<comment type="function">
    <text evidence="6 7">Catalyzes a reversible aldol reaction between acetaldehyde and D-glyceraldehyde 3-phosphate to generate 2-deoxy-D-ribose 5-phosphate.</text>
</comment>
<keyword evidence="4 7" id="KW-0704">Schiff base</keyword>
<dbReference type="GO" id="GO:0006018">
    <property type="term" value="P:2-deoxyribose 1-phosphate catabolic process"/>
    <property type="evidence" value="ECO:0007669"/>
    <property type="project" value="UniProtKB-UniRule"/>
</dbReference>
<dbReference type="NCBIfam" id="TIGR00126">
    <property type="entry name" value="deoC"/>
    <property type="match status" value="1"/>
</dbReference>
<name>A0AAE3MKL6_9FLAO</name>
<dbReference type="PANTHER" id="PTHR10889">
    <property type="entry name" value="DEOXYRIBOSE-PHOSPHATE ALDOLASE"/>
    <property type="match status" value="1"/>
</dbReference>
<protein>
    <recommendedName>
        <fullName evidence="7">Deoxyribose-phosphate aldolase</fullName>
        <shortName evidence="7">DERA</shortName>
        <ecNumber evidence="7">4.1.2.4</ecNumber>
    </recommendedName>
    <alternativeName>
        <fullName evidence="7">2-deoxy-D-ribose 5-phosphate aldolase</fullName>
    </alternativeName>
    <alternativeName>
        <fullName evidence="7">Phosphodeoxyriboaldolase</fullName>
        <shortName evidence="7">Deoxyriboaldolase</shortName>
    </alternativeName>
</protein>
<dbReference type="GO" id="GO:0005737">
    <property type="term" value="C:cytoplasm"/>
    <property type="evidence" value="ECO:0007669"/>
    <property type="project" value="UniProtKB-SubCell"/>
</dbReference>
<dbReference type="RefSeq" id="WP_266011334.1">
    <property type="nucleotide sequence ID" value="NZ_JAPFQP010000001.1"/>
</dbReference>
<gene>
    <name evidence="7 8" type="primary">deoC</name>
    <name evidence="8" type="ORF">OO016_04955</name>
</gene>
<dbReference type="InterPro" id="IPR028581">
    <property type="entry name" value="DeoC_typeI"/>
</dbReference>
<evidence type="ECO:0000256" key="4">
    <source>
        <dbReference type="ARBA" id="ARBA00023270"/>
    </source>
</evidence>
<dbReference type="PIRSF" id="PIRSF001357">
    <property type="entry name" value="DeoC"/>
    <property type="match status" value="1"/>
</dbReference>
<comment type="pathway">
    <text evidence="7">Carbohydrate degradation; 2-deoxy-D-ribose 1-phosphate degradation; D-glyceraldehyde 3-phosphate and acetaldehyde from 2-deoxy-alpha-D-ribose 1-phosphate: step 2/2.</text>
</comment>
<keyword evidence="9" id="KW-1185">Reference proteome</keyword>
<dbReference type="Proteomes" id="UP001207116">
    <property type="component" value="Unassembled WGS sequence"/>
</dbReference>
<comment type="catalytic activity">
    <reaction evidence="5 7">
        <text>2-deoxy-D-ribose 5-phosphate = D-glyceraldehyde 3-phosphate + acetaldehyde</text>
        <dbReference type="Rhea" id="RHEA:12821"/>
        <dbReference type="ChEBI" id="CHEBI:15343"/>
        <dbReference type="ChEBI" id="CHEBI:59776"/>
        <dbReference type="ChEBI" id="CHEBI:62877"/>
        <dbReference type="EC" id="4.1.2.4"/>
    </reaction>
</comment>
<evidence type="ECO:0000256" key="2">
    <source>
        <dbReference type="ARBA" id="ARBA00022490"/>
    </source>
</evidence>
<keyword evidence="2 7" id="KW-0963">Cytoplasm</keyword>
<evidence type="ECO:0000313" key="8">
    <source>
        <dbReference type="EMBL" id="MCX2718943.1"/>
    </source>
</evidence>
<dbReference type="GO" id="GO:0009264">
    <property type="term" value="P:deoxyribonucleotide catabolic process"/>
    <property type="evidence" value="ECO:0007669"/>
    <property type="project" value="UniProtKB-UniRule"/>
</dbReference>
<dbReference type="AlphaFoldDB" id="A0AAE3MKL6"/>
<dbReference type="GO" id="GO:0004139">
    <property type="term" value="F:deoxyribose-phosphate aldolase activity"/>
    <property type="evidence" value="ECO:0007669"/>
    <property type="project" value="UniProtKB-UniRule"/>
</dbReference>
<comment type="similarity">
    <text evidence="1 7">Belongs to the DeoC/FbaB aldolase family. DeoC type 1 subfamily.</text>
</comment>
<feature type="active site" description="Schiff-base intermediate with acetaldehyde" evidence="7">
    <location>
        <position position="153"/>
    </location>
</feature>
<dbReference type="InterPro" id="IPR002915">
    <property type="entry name" value="DeoC/FbaB/LacD_aldolase"/>
</dbReference>
<dbReference type="GO" id="GO:0016052">
    <property type="term" value="P:carbohydrate catabolic process"/>
    <property type="evidence" value="ECO:0007669"/>
    <property type="project" value="TreeGrafter"/>
</dbReference>
<feature type="active site" description="Proton donor/acceptor" evidence="7">
    <location>
        <position position="182"/>
    </location>
</feature>
<feature type="active site" description="Proton donor/acceptor" evidence="7">
    <location>
        <position position="90"/>
    </location>
</feature>
<dbReference type="Pfam" id="PF01791">
    <property type="entry name" value="DeoC"/>
    <property type="match status" value="1"/>
</dbReference>
<dbReference type="Gene3D" id="3.20.20.70">
    <property type="entry name" value="Aldolase class I"/>
    <property type="match status" value="1"/>
</dbReference>
<dbReference type="CDD" id="cd00959">
    <property type="entry name" value="DeoC"/>
    <property type="match status" value="1"/>
</dbReference>